<protein>
    <submittedName>
        <fullName evidence="1">Uncharacterized protein</fullName>
    </submittedName>
</protein>
<dbReference type="Gene3D" id="1.10.10.2360">
    <property type="match status" value="2"/>
</dbReference>
<evidence type="ECO:0000313" key="2">
    <source>
        <dbReference type="Proteomes" id="UP001385951"/>
    </source>
</evidence>
<keyword evidence="2" id="KW-1185">Reference proteome</keyword>
<dbReference type="Proteomes" id="UP001385951">
    <property type="component" value="Unassembled WGS sequence"/>
</dbReference>
<dbReference type="AlphaFoldDB" id="A0AAW0GGP1"/>
<reference evidence="1 2" key="1">
    <citation type="submission" date="2022-09" db="EMBL/GenBank/DDBJ databases">
        <authorList>
            <person name="Palmer J.M."/>
        </authorList>
    </citation>
    <scope>NUCLEOTIDE SEQUENCE [LARGE SCALE GENOMIC DNA]</scope>
    <source>
        <strain evidence="1 2">DSM 7382</strain>
    </source>
</reference>
<dbReference type="EMBL" id="JASBNA010000005">
    <property type="protein sequence ID" value="KAK7691946.1"/>
    <property type="molecule type" value="Genomic_DNA"/>
</dbReference>
<accession>A0AAW0GGP1</accession>
<proteinExistence type="predicted"/>
<comment type="caution">
    <text evidence="1">The sequence shown here is derived from an EMBL/GenBank/DDBJ whole genome shotgun (WGS) entry which is preliminary data.</text>
</comment>
<evidence type="ECO:0000313" key="1">
    <source>
        <dbReference type="EMBL" id="KAK7691946.1"/>
    </source>
</evidence>
<sequence length="242" mass="26745">MSVTTDPRRRETFMGLMTKAGEPDLSYEEVRFKDYLHAYQTTGRGPQPCPQQPTDPHERKARGLPPLFEPHIEIIATNGSNQPVVPIVPPVLPLFRSPSPVTVVADPESLPETQIFQPTTGKPEPGSSPETFQSIVYQTLYSNFSFEELRCLAYRKGKKEAPEAITSQALVVAPPALLISPPSLSTSQQLSLTSGNESFQAISCLPPYAKHSPEELRIAYIRAGRELTSEEIIAQNAILKMF</sequence>
<name>A0AAW0GGP1_9APHY</name>
<organism evidence="1 2">
    <name type="scientific">Cerrena zonata</name>
    <dbReference type="NCBI Taxonomy" id="2478898"/>
    <lineage>
        <taxon>Eukaryota</taxon>
        <taxon>Fungi</taxon>
        <taxon>Dikarya</taxon>
        <taxon>Basidiomycota</taxon>
        <taxon>Agaricomycotina</taxon>
        <taxon>Agaricomycetes</taxon>
        <taxon>Polyporales</taxon>
        <taxon>Cerrenaceae</taxon>
        <taxon>Cerrena</taxon>
    </lineage>
</organism>
<gene>
    <name evidence="1" type="ORF">QCA50_005351</name>
</gene>